<sequence>MKKILFIFIFIIIPYQTLFCQIAIGVNAQTFFETLYFKNNKYEYKDVKGTPYLNPNFQIADIGSYKDIPTRYNSYTDSFEFKKDDLIYIVPKEDNLSKIFFKTTGKTFILTTLDNAKVYLEQVSSNPLVLKKITTIFKDLKKASSSYEQDVPPSFENIPPKYYVSKDGKLFELSKKSVSSNFSEKEKSLKSFMKQNNLSFDEESDLAKIADFLSK</sequence>
<gene>
    <name evidence="1" type="ORF">SOP96_15865</name>
</gene>
<reference evidence="1 2" key="1">
    <citation type="submission" date="2024-01" db="EMBL/GenBank/DDBJ databases">
        <title>Chryseobacterium sp. T9W2-O.</title>
        <authorList>
            <person name="Maltman C."/>
        </authorList>
    </citation>
    <scope>NUCLEOTIDE SEQUENCE [LARGE SCALE GENOMIC DNA]</scope>
    <source>
        <strain evidence="1 2">T9W2-O</strain>
    </source>
</reference>
<comment type="caution">
    <text evidence="1">The sequence shown here is derived from an EMBL/GenBank/DDBJ whole genome shotgun (WGS) entry which is preliminary data.</text>
</comment>
<protein>
    <submittedName>
        <fullName evidence="1">Uncharacterized protein</fullName>
    </submittedName>
</protein>
<name>A0ABU6HVX2_9FLAO</name>
<accession>A0ABU6HVX2</accession>
<evidence type="ECO:0000313" key="2">
    <source>
        <dbReference type="Proteomes" id="UP001348397"/>
    </source>
</evidence>
<dbReference type="RefSeq" id="WP_326321874.1">
    <property type="nucleotide sequence ID" value="NZ_JAYLAA010000050.1"/>
</dbReference>
<organism evidence="1 2">
    <name type="scientific">Chryseobacterium salviniae</name>
    <dbReference type="NCBI Taxonomy" id="3101750"/>
    <lineage>
        <taxon>Bacteria</taxon>
        <taxon>Pseudomonadati</taxon>
        <taxon>Bacteroidota</taxon>
        <taxon>Flavobacteriia</taxon>
        <taxon>Flavobacteriales</taxon>
        <taxon>Weeksellaceae</taxon>
        <taxon>Chryseobacterium group</taxon>
        <taxon>Chryseobacterium</taxon>
    </lineage>
</organism>
<dbReference type="EMBL" id="JAYLAA010000050">
    <property type="protein sequence ID" value="MEC3877191.1"/>
    <property type="molecule type" value="Genomic_DNA"/>
</dbReference>
<dbReference type="Proteomes" id="UP001348397">
    <property type="component" value="Unassembled WGS sequence"/>
</dbReference>
<evidence type="ECO:0000313" key="1">
    <source>
        <dbReference type="EMBL" id="MEC3877191.1"/>
    </source>
</evidence>
<proteinExistence type="predicted"/>
<keyword evidence="2" id="KW-1185">Reference proteome</keyword>